<proteinExistence type="predicted"/>
<reference evidence="2" key="2">
    <citation type="journal article" date="2022" name="Hortic Res">
        <title>The genome of Dioscorea zingiberensis sheds light on the biosynthesis, origin and evolution of the medicinally important diosgenin saponins.</title>
        <authorList>
            <person name="Li Y."/>
            <person name="Tan C."/>
            <person name="Li Z."/>
            <person name="Guo J."/>
            <person name="Li S."/>
            <person name="Chen X."/>
            <person name="Wang C."/>
            <person name="Dai X."/>
            <person name="Yang H."/>
            <person name="Song W."/>
            <person name="Hou L."/>
            <person name="Xu J."/>
            <person name="Tong Z."/>
            <person name="Xu A."/>
            <person name="Yuan X."/>
            <person name="Wang W."/>
            <person name="Yang Q."/>
            <person name="Chen L."/>
            <person name="Sun Z."/>
            <person name="Wang K."/>
            <person name="Pan B."/>
            <person name="Chen J."/>
            <person name="Bao Y."/>
            <person name="Liu F."/>
            <person name="Qi X."/>
            <person name="Gang D.R."/>
            <person name="Wen J."/>
            <person name="Li J."/>
        </authorList>
    </citation>
    <scope>NUCLEOTIDE SEQUENCE</scope>
    <source>
        <strain evidence="2">Dzin_1.0</strain>
    </source>
</reference>
<organism evidence="2 3">
    <name type="scientific">Dioscorea zingiberensis</name>
    <dbReference type="NCBI Taxonomy" id="325984"/>
    <lineage>
        <taxon>Eukaryota</taxon>
        <taxon>Viridiplantae</taxon>
        <taxon>Streptophyta</taxon>
        <taxon>Embryophyta</taxon>
        <taxon>Tracheophyta</taxon>
        <taxon>Spermatophyta</taxon>
        <taxon>Magnoliopsida</taxon>
        <taxon>Liliopsida</taxon>
        <taxon>Dioscoreales</taxon>
        <taxon>Dioscoreaceae</taxon>
        <taxon>Dioscorea</taxon>
    </lineage>
</organism>
<comment type="caution">
    <text evidence="2">The sequence shown here is derived from an EMBL/GenBank/DDBJ whole genome shotgun (WGS) entry which is preliminary data.</text>
</comment>
<dbReference type="OrthoDB" id="1908822at2759"/>
<accession>A0A9D5C2V9</accession>
<dbReference type="Proteomes" id="UP001085076">
    <property type="component" value="Miscellaneous, Linkage group lg08"/>
</dbReference>
<evidence type="ECO:0000256" key="1">
    <source>
        <dbReference type="SAM" id="MobiDB-lite"/>
    </source>
</evidence>
<dbReference type="AlphaFoldDB" id="A0A9D5C2V9"/>
<protein>
    <submittedName>
        <fullName evidence="2">Uncharacterized protein</fullName>
    </submittedName>
</protein>
<evidence type="ECO:0000313" key="3">
    <source>
        <dbReference type="Proteomes" id="UP001085076"/>
    </source>
</evidence>
<keyword evidence="3" id="KW-1185">Reference proteome</keyword>
<gene>
    <name evidence="2" type="ORF">J5N97_026708</name>
</gene>
<sequence>MDSPPPTQMKEKPNLTEENEKKKRRRPPSAEEVLAHYEAQGLEPREASLKAIRDLQLLLYRSVSSSTRPGAKDTDSTRKLDNINTRLAILDMKLNSKPSYPQSLAIGVTAQAIFTALSTIFNAVKSAAGGSPPSSS</sequence>
<reference evidence="2" key="1">
    <citation type="submission" date="2021-03" db="EMBL/GenBank/DDBJ databases">
        <authorList>
            <person name="Li Z."/>
            <person name="Yang C."/>
        </authorList>
    </citation>
    <scope>NUCLEOTIDE SEQUENCE</scope>
    <source>
        <strain evidence="2">Dzin_1.0</strain>
        <tissue evidence="2">Leaf</tissue>
    </source>
</reference>
<feature type="compositionally biased region" description="Basic and acidic residues" evidence="1">
    <location>
        <begin position="9"/>
        <end position="21"/>
    </location>
</feature>
<name>A0A9D5C2V9_9LILI</name>
<dbReference type="EMBL" id="JAGGNH010000008">
    <property type="protein sequence ID" value="KAJ0965570.1"/>
    <property type="molecule type" value="Genomic_DNA"/>
</dbReference>
<feature type="region of interest" description="Disordered" evidence="1">
    <location>
        <begin position="1"/>
        <end position="32"/>
    </location>
</feature>
<evidence type="ECO:0000313" key="2">
    <source>
        <dbReference type="EMBL" id="KAJ0965570.1"/>
    </source>
</evidence>